<evidence type="ECO:0000313" key="2">
    <source>
        <dbReference type="EMBL" id="QHU16910.1"/>
    </source>
</evidence>
<reference evidence="2" key="1">
    <citation type="journal article" date="2020" name="Nature">
        <title>Giant virus diversity and host interactions through global metagenomics.</title>
        <authorList>
            <person name="Schulz F."/>
            <person name="Roux S."/>
            <person name="Paez-Espino D."/>
            <person name="Jungbluth S."/>
            <person name="Walsh D.A."/>
            <person name="Denef V.J."/>
            <person name="McMahon K.D."/>
            <person name="Konstantinidis K.T."/>
            <person name="Eloe-Fadrosh E.A."/>
            <person name="Kyrpides N.C."/>
            <person name="Woyke T."/>
        </authorList>
    </citation>
    <scope>NUCLEOTIDE SEQUENCE</scope>
    <source>
        <strain evidence="2">GVMAG-S-3300012000-53</strain>
    </source>
</reference>
<dbReference type="AlphaFoldDB" id="A0A6C0KJQ7"/>
<dbReference type="EMBL" id="MN740892">
    <property type="protein sequence ID" value="QHU16910.1"/>
    <property type="molecule type" value="Genomic_DNA"/>
</dbReference>
<feature type="region of interest" description="Disordered" evidence="1">
    <location>
        <begin position="1"/>
        <end position="34"/>
    </location>
</feature>
<organism evidence="2">
    <name type="scientific">viral metagenome</name>
    <dbReference type="NCBI Taxonomy" id="1070528"/>
    <lineage>
        <taxon>unclassified sequences</taxon>
        <taxon>metagenomes</taxon>
        <taxon>organismal metagenomes</taxon>
    </lineage>
</organism>
<sequence length="369" mass="40027">MPSSSNSPPSTPTSNHSSNSSSNHTTTTTSSDPSFNSFFDPSHNIFDLSYSITLNPVAPDDDVDCSANVVIPPIVDFSLNTTIDGSGYEIKFQQGVSVDGSNITIATFDSTHPELYDPDITENLGQVITTYDDEQSSQTAAVLAEIQSYAAQIQCSDFHGKGSIDDYQNLFNAAAKIANETKHMQLDIDIEGFEEFGSAADELSALFNGFIIKLHQVNIIDDYAFLTSIAAALSKIVNLSNIFGKFKETILATTTVKLPKSAHDTKVIIEGVIGEVNCAMKYIGHFVDASFSAPVDAELSSEEKNIINKAVETIDNWNLLCEHGISVTLENNPDIQYIAQASQQLKTTSSVLKTATTTLKNKLAQYKYC</sequence>
<protein>
    <submittedName>
        <fullName evidence="2">Uncharacterized protein</fullName>
    </submittedName>
</protein>
<accession>A0A6C0KJQ7</accession>
<name>A0A6C0KJQ7_9ZZZZ</name>
<proteinExistence type="predicted"/>
<evidence type="ECO:0000256" key="1">
    <source>
        <dbReference type="SAM" id="MobiDB-lite"/>
    </source>
</evidence>